<dbReference type="GO" id="GO:0015295">
    <property type="term" value="F:solute:proton symporter activity"/>
    <property type="evidence" value="ECO:0007669"/>
    <property type="project" value="TreeGrafter"/>
</dbReference>
<evidence type="ECO:0000256" key="7">
    <source>
        <dbReference type="ARBA" id="ARBA00023136"/>
    </source>
</evidence>
<organism evidence="9 10">
    <name type="scientific">Ammoniphilus oxalaticus</name>
    <dbReference type="NCBI Taxonomy" id="66863"/>
    <lineage>
        <taxon>Bacteria</taxon>
        <taxon>Bacillati</taxon>
        <taxon>Bacillota</taxon>
        <taxon>Bacilli</taxon>
        <taxon>Bacillales</taxon>
        <taxon>Paenibacillaceae</taxon>
        <taxon>Aneurinibacillus group</taxon>
        <taxon>Ammoniphilus</taxon>
    </lineage>
</organism>
<dbReference type="GO" id="GO:0015129">
    <property type="term" value="F:lactate transmembrane transporter activity"/>
    <property type="evidence" value="ECO:0007669"/>
    <property type="project" value="UniProtKB-UniRule"/>
</dbReference>
<keyword evidence="6 8" id="KW-1133">Transmembrane helix</keyword>
<dbReference type="AlphaFoldDB" id="A0A419SNG0"/>
<name>A0A419SNG0_9BACL</name>
<sequence length="536" mass="56169">MGIDMSVAGLPEMSFVTWMMAALPIIVVLTLMMGFKMSGSRAGVISWVIGLAVTYFAFGGGVDVLLSGTAKGIWETIFVLSIVWTSMYMYNVVDLTGSFKVIAATFTRLTNGNQMLQLLILGWAFPTFIQGVCGFGVPVAVVTPLLIGLGFSPIKAVVTALLGHSWGITFGSLGSSYSVLPRLSPVDPDGMAFWASLMIAFGGLMIGWCVVHNYGGFKAVKEGFVAVLFMSVVMSGTLVLVVNFVSPNLGCFVAGAAGLVVGSFVLPKLKAYRPATDAPPIKEDPEVAGKSFITAFSAYIIMVGVVFVVYLIKPIKSFLDTFKVGLPFGETTTLFGYIQDAEAKYSALKIVTMPGTLILISIFLAAWFYKSKGLLPQGAMKDAWTKTVRQSAGSSATIISMTMMAVLMTVGGMTTYLAYGIATATGSFFPLLAPQIGVIGAFVTSSCTSSNILFTSLQYEVASILGMSAFIILGAQTTGATLANAFAPGNAALGAGVSGLAGQEGAILAKTSVYTILQAGFVGVLAYVMIKMGLGM</sequence>
<keyword evidence="10" id="KW-1185">Reference proteome</keyword>
<evidence type="ECO:0000256" key="4">
    <source>
        <dbReference type="ARBA" id="ARBA00022475"/>
    </source>
</evidence>
<dbReference type="RefSeq" id="WP_120188505.1">
    <property type="nucleotide sequence ID" value="NZ_MCHY01000006.1"/>
</dbReference>
<evidence type="ECO:0000313" key="10">
    <source>
        <dbReference type="Proteomes" id="UP000284219"/>
    </source>
</evidence>
<feature type="transmembrane region" description="Helical" evidence="8">
    <location>
        <begin position="464"/>
        <end position="487"/>
    </location>
</feature>
<evidence type="ECO:0000256" key="8">
    <source>
        <dbReference type="RuleBase" id="RU365092"/>
    </source>
</evidence>
<keyword evidence="5 8" id="KW-0812">Transmembrane</keyword>
<feature type="transmembrane region" description="Helical" evidence="8">
    <location>
        <begin position="15"/>
        <end position="35"/>
    </location>
</feature>
<feature type="transmembrane region" description="Helical" evidence="8">
    <location>
        <begin position="507"/>
        <end position="530"/>
    </location>
</feature>
<keyword evidence="4 8" id="KW-1003">Cell membrane</keyword>
<evidence type="ECO:0000313" key="9">
    <source>
        <dbReference type="EMBL" id="RKD25826.1"/>
    </source>
</evidence>
<evidence type="ECO:0000256" key="3">
    <source>
        <dbReference type="ARBA" id="ARBA00022448"/>
    </source>
</evidence>
<dbReference type="OrthoDB" id="9761056at2"/>
<feature type="transmembrane region" description="Helical" evidence="8">
    <location>
        <begin position="72"/>
        <end position="90"/>
    </location>
</feature>
<dbReference type="Pfam" id="PF02652">
    <property type="entry name" value="Lactate_perm"/>
    <property type="match status" value="1"/>
</dbReference>
<feature type="transmembrane region" description="Helical" evidence="8">
    <location>
        <begin position="252"/>
        <end position="271"/>
    </location>
</feature>
<feature type="transmembrane region" description="Helical" evidence="8">
    <location>
        <begin position="223"/>
        <end position="246"/>
    </location>
</feature>
<reference evidence="9 10" key="1">
    <citation type="submission" date="2016-08" db="EMBL/GenBank/DDBJ databases">
        <title>Novel Firmicute Genomes.</title>
        <authorList>
            <person name="Poppleton D.I."/>
            <person name="Gribaldo S."/>
        </authorList>
    </citation>
    <scope>NUCLEOTIDE SEQUENCE [LARGE SCALE GENOMIC DNA]</scope>
    <source>
        <strain evidence="9 10">RAOx-1</strain>
    </source>
</reference>
<evidence type="ECO:0000256" key="6">
    <source>
        <dbReference type="ARBA" id="ARBA00022989"/>
    </source>
</evidence>
<feature type="transmembrane region" description="Helical" evidence="8">
    <location>
        <begin position="390"/>
        <end position="410"/>
    </location>
</feature>
<dbReference type="EMBL" id="MCHY01000006">
    <property type="protein sequence ID" value="RKD25826.1"/>
    <property type="molecule type" value="Genomic_DNA"/>
</dbReference>
<dbReference type="InterPro" id="IPR003804">
    <property type="entry name" value="Lactate_perm"/>
</dbReference>
<comment type="similarity">
    <text evidence="2 8">Belongs to the lactate permease family.</text>
</comment>
<dbReference type="PANTHER" id="PTHR30003">
    <property type="entry name" value="L-LACTATE PERMEASE"/>
    <property type="match status" value="1"/>
</dbReference>
<protein>
    <recommendedName>
        <fullName evidence="8">L-lactate permease</fullName>
    </recommendedName>
</protein>
<keyword evidence="3 8" id="KW-0813">Transport</keyword>
<accession>A0A419SNG0</accession>
<feature type="transmembrane region" description="Helical" evidence="8">
    <location>
        <begin position="47"/>
        <end position="66"/>
    </location>
</feature>
<dbReference type="GO" id="GO:0005886">
    <property type="term" value="C:plasma membrane"/>
    <property type="evidence" value="ECO:0007669"/>
    <property type="project" value="UniProtKB-SubCell"/>
</dbReference>
<comment type="subcellular location">
    <subcellularLocation>
        <location evidence="1 8">Cell membrane</location>
        <topology evidence="1 8">Multi-pass membrane protein</topology>
    </subcellularLocation>
</comment>
<feature type="transmembrane region" description="Helical" evidence="8">
    <location>
        <begin position="292"/>
        <end position="312"/>
    </location>
</feature>
<comment type="caution">
    <text evidence="9">The sequence shown here is derived from an EMBL/GenBank/DDBJ whole genome shotgun (WGS) entry which is preliminary data.</text>
</comment>
<feature type="transmembrane region" description="Helical" evidence="8">
    <location>
        <begin position="416"/>
        <end position="443"/>
    </location>
</feature>
<gene>
    <name evidence="9" type="ORF">BEP19_02505</name>
</gene>
<comment type="function">
    <text evidence="8">Uptake of L-lactate across the membrane. Can also transport D-lactate and glycolate.</text>
</comment>
<dbReference type="Proteomes" id="UP000284219">
    <property type="component" value="Unassembled WGS sequence"/>
</dbReference>
<feature type="transmembrane region" description="Helical" evidence="8">
    <location>
        <begin position="350"/>
        <end position="369"/>
    </location>
</feature>
<evidence type="ECO:0000256" key="1">
    <source>
        <dbReference type="ARBA" id="ARBA00004651"/>
    </source>
</evidence>
<evidence type="ECO:0000256" key="5">
    <source>
        <dbReference type="ARBA" id="ARBA00022692"/>
    </source>
</evidence>
<dbReference type="PANTHER" id="PTHR30003:SF0">
    <property type="entry name" value="GLYCOLATE PERMEASE GLCA-RELATED"/>
    <property type="match status" value="1"/>
</dbReference>
<proteinExistence type="inferred from homology"/>
<keyword evidence="7 8" id="KW-0472">Membrane</keyword>
<feature type="transmembrane region" description="Helical" evidence="8">
    <location>
        <begin position="118"/>
        <end position="147"/>
    </location>
</feature>
<evidence type="ECO:0000256" key="2">
    <source>
        <dbReference type="ARBA" id="ARBA00010100"/>
    </source>
</evidence>
<feature type="transmembrane region" description="Helical" evidence="8">
    <location>
        <begin position="191"/>
        <end position="211"/>
    </location>
</feature>